<protein>
    <submittedName>
        <fullName evidence="2">CDP-alcohol phosphatidyltransferase</fullName>
    </submittedName>
</protein>
<dbReference type="Proteomes" id="UP000471745">
    <property type="component" value="Unassembled WGS sequence"/>
</dbReference>
<accession>A0A9X5CP03</accession>
<evidence type="ECO:0000256" key="1">
    <source>
        <dbReference type="SAM" id="Phobius"/>
    </source>
</evidence>
<dbReference type="AlphaFoldDB" id="A0A9X5CP03"/>
<evidence type="ECO:0000313" key="2">
    <source>
        <dbReference type="EMBL" id="NEC52001.1"/>
    </source>
</evidence>
<dbReference type="SUPFAM" id="SSF53649">
    <property type="entry name" value="Alkaline phosphatase-like"/>
    <property type="match status" value="1"/>
</dbReference>
<dbReference type="InterPro" id="IPR017850">
    <property type="entry name" value="Alkaline_phosphatase_core_sf"/>
</dbReference>
<evidence type="ECO:0000313" key="3">
    <source>
        <dbReference type="Proteomes" id="UP000471745"/>
    </source>
</evidence>
<proteinExistence type="predicted"/>
<gene>
    <name evidence="2" type="ORF">G3I18_26090</name>
</gene>
<organism evidence="2 3">
    <name type="scientific">Actinospica acidiphila</name>
    <dbReference type="NCBI Taxonomy" id="304899"/>
    <lineage>
        <taxon>Bacteria</taxon>
        <taxon>Bacillati</taxon>
        <taxon>Actinomycetota</taxon>
        <taxon>Actinomycetes</taxon>
        <taxon>Catenulisporales</taxon>
        <taxon>Actinospicaceae</taxon>
        <taxon>Actinospica</taxon>
    </lineage>
</organism>
<keyword evidence="1" id="KW-1133">Transmembrane helix</keyword>
<feature type="transmembrane region" description="Helical" evidence="1">
    <location>
        <begin position="42"/>
        <end position="61"/>
    </location>
</feature>
<feature type="transmembrane region" description="Helical" evidence="1">
    <location>
        <begin position="73"/>
        <end position="90"/>
    </location>
</feature>
<dbReference type="Gene3D" id="3.40.720.10">
    <property type="entry name" value="Alkaline Phosphatase, subunit A"/>
    <property type="match status" value="1"/>
</dbReference>
<dbReference type="RefSeq" id="WP_163090646.1">
    <property type="nucleotide sequence ID" value="NZ_JAAGNA010000893.1"/>
</dbReference>
<feature type="transmembrane region" description="Helical" evidence="1">
    <location>
        <begin position="193"/>
        <end position="215"/>
    </location>
</feature>
<keyword evidence="1" id="KW-0472">Membrane</keyword>
<name>A0A9X5CP03_9ACTN</name>
<reference evidence="2 3" key="1">
    <citation type="submission" date="2020-01" db="EMBL/GenBank/DDBJ databases">
        <title>Insect and environment-associated Actinomycetes.</title>
        <authorList>
            <person name="Currrie C."/>
            <person name="Chevrette M."/>
            <person name="Carlson C."/>
            <person name="Stubbendieck R."/>
            <person name="Wendt-Pienkowski E."/>
        </authorList>
    </citation>
    <scope>NUCLEOTIDE SEQUENCE [LARGE SCALE GENOMIC DNA]</scope>
    <source>
        <strain evidence="2 3">SID8189</strain>
    </source>
</reference>
<feature type="transmembrane region" description="Helical" evidence="1">
    <location>
        <begin position="97"/>
        <end position="115"/>
    </location>
</feature>
<comment type="caution">
    <text evidence="2">The sequence shown here is derived from an EMBL/GenBank/DDBJ whole genome shotgun (WGS) entry which is preliminary data.</text>
</comment>
<keyword evidence="1" id="KW-0812">Transmembrane</keyword>
<feature type="transmembrane region" description="Helical" evidence="1">
    <location>
        <begin position="150"/>
        <end position="172"/>
    </location>
</feature>
<sequence>MPVYTRVLARLRALRVRLRPRDARVLARLRHARDAHPSSDRALRITGHVLAAVLVLGALLMPNTAPGLRPDRFTRIPAEAIVGAVLLLALPRRPRVVFAALYGTGLGVLTVLNLLDIGFSEYLGRGFNLVLDWGLLDDALSYVRDSMGGFVADAAAVGAVLLALLVVLLMALATVRLGNVVARHRTRASQGAMIAGTVWITCASLGLQISGLPVASDRAADTLRGQTQRVMDTLRDEAAFAKEARHDTFGATPPELLLPDLRGKDVVIAFIESYGRVAMEDPLIEPGVAHTLDTRGAALAAAGYQARSGWLTSSTYGGSSWLGHSTTLSGLWIDNQQRYRTATHSDRLTLTSAFRKSGAWDTVGIMPGVQKTWPEAKWYGLDKVYDAFEMGYEGPKFSWSTMPDQYALEAFERLEHGKKRTRPLMSEVILTSSHQPWAPVPEMIDWEDLGDGSVFDAIQEEGRDASEVMADSTESRKEYGRSVSYSVTALTEWLERYGTDDTVLVFLGDHQPIARVTGHTKNRDVPVTVVAKDPEVLKKIDGWRWTPGLRPADDAPVWKMDTFRDRFLTAYGSVPRPTKR</sequence>
<dbReference type="EMBL" id="JAAGNA010000893">
    <property type="protein sequence ID" value="NEC52001.1"/>
    <property type="molecule type" value="Genomic_DNA"/>
</dbReference>
<keyword evidence="3" id="KW-1185">Reference proteome</keyword>